<protein>
    <submittedName>
        <fullName evidence="3">Molybdenum cofactor biosysynthesis protein</fullName>
    </submittedName>
</protein>
<dbReference type="Proteomes" id="UP000658320">
    <property type="component" value="Unassembled WGS sequence"/>
</dbReference>
<evidence type="ECO:0000259" key="2">
    <source>
        <dbReference type="PROSITE" id="PS51340"/>
    </source>
</evidence>
<dbReference type="Gene3D" id="2.40.33.20">
    <property type="entry name" value="PK beta-barrel domain-like"/>
    <property type="match status" value="1"/>
</dbReference>
<reference evidence="3" key="2">
    <citation type="submission" date="2020-09" db="EMBL/GenBank/DDBJ databases">
        <authorList>
            <person name="Sun Q."/>
            <person name="Ohkuma M."/>
        </authorList>
    </citation>
    <scope>NUCLEOTIDE SEQUENCE</scope>
    <source>
        <strain evidence="3">JCM 4346</strain>
    </source>
</reference>
<comment type="caution">
    <text evidence="3">The sequence shown here is derived from an EMBL/GenBank/DDBJ whole genome shotgun (WGS) entry which is preliminary data.</text>
</comment>
<feature type="region of interest" description="Disordered" evidence="1">
    <location>
        <begin position="72"/>
        <end position="95"/>
    </location>
</feature>
<feature type="domain" description="MOSC" evidence="2">
    <location>
        <begin position="132"/>
        <end position="283"/>
    </location>
</feature>
<organism evidence="3 4">
    <name type="scientific">Streptomyces aurantiogriseus</name>
    <dbReference type="NCBI Taxonomy" id="66870"/>
    <lineage>
        <taxon>Bacteria</taxon>
        <taxon>Bacillati</taxon>
        <taxon>Actinomycetota</taxon>
        <taxon>Actinomycetes</taxon>
        <taxon>Kitasatosporales</taxon>
        <taxon>Streptomycetaceae</taxon>
        <taxon>Streptomyces</taxon>
    </lineage>
</organism>
<evidence type="ECO:0000256" key="1">
    <source>
        <dbReference type="SAM" id="MobiDB-lite"/>
    </source>
</evidence>
<dbReference type="InterPro" id="IPR005303">
    <property type="entry name" value="MOCOS_middle"/>
</dbReference>
<gene>
    <name evidence="3" type="ORF">GCM10010251_71080</name>
</gene>
<dbReference type="EMBL" id="BMSX01000020">
    <property type="protein sequence ID" value="GGR43818.1"/>
    <property type="molecule type" value="Genomic_DNA"/>
</dbReference>
<dbReference type="Pfam" id="PF03473">
    <property type="entry name" value="MOSC"/>
    <property type="match status" value="1"/>
</dbReference>
<dbReference type="RefSeq" id="WP_189942081.1">
    <property type="nucleotide sequence ID" value="NZ_BMSX01000020.1"/>
</dbReference>
<evidence type="ECO:0000313" key="3">
    <source>
        <dbReference type="EMBL" id="GGR43818.1"/>
    </source>
</evidence>
<dbReference type="GO" id="GO:0003824">
    <property type="term" value="F:catalytic activity"/>
    <property type="evidence" value="ECO:0007669"/>
    <property type="project" value="InterPro"/>
</dbReference>
<accession>A0A918FL26</accession>
<dbReference type="GO" id="GO:0030151">
    <property type="term" value="F:molybdenum ion binding"/>
    <property type="evidence" value="ECO:0007669"/>
    <property type="project" value="InterPro"/>
</dbReference>
<name>A0A918FL26_9ACTN</name>
<dbReference type="SUPFAM" id="SSF50800">
    <property type="entry name" value="PK beta-barrel domain-like"/>
    <property type="match status" value="1"/>
</dbReference>
<proteinExistence type="predicted"/>
<dbReference type="PROSITE" id="PS51340">
    <property type="entry name" value="MOSC"/>
    <property type="match status" value="1"/>
</dbReference>
<reference evidence="3" key="1">
    <citation type="journal article" date="2014" name="Int. J. Syst. Evol. Microbiol.">
        <title>Complete genome sequence of Corynebacterium casei LMG S-19264T (=DSM 44701T), isolated from a smear-ripened cheese.</title>
        <authorList>
            <consortium name="US DOE Joint Genome Institute (JGI-PGF)"/>
            <person name="Walter F."/>
            <person name="Albersmeier A."/>
            <person name="Kalinowski J."/>
            <person name="Ruckert C."/>
        </authorList>
    </citation>
    <scope>NUCLEOTIDE SEQUENCE</scope>
    <source>
        <strain evidence="3">JCM 4346</strain>
    </source>
</reference>
<dbReference type="InterPro" id="IPR005302">
    <property type="entry name" value="MoCF_Sase_C"/>
</dbReference>
<keyword evidence="4" id="KW-1185">Reference proteome</keyword>
<dbReference type="GO" id="GO:0030170">
    <property type="term" value="F:pyridoxal phosphate binding"/>
    <property type="evidence" value="ECO:0007669"/>
    <property type="project" value="InterPro"/>
</dbReference>
<evidence type="ECO:0000313" key="4">
    <source>
        <dbReference type="Proteomes" id="UP000658320"/>
    </source>
</evidence>
<dbReference type="Pfam" id="PF03476">
    <property type="entry name" value="MOSC_N"/>
    <property type="match status" value="1"/>
</dbReference>
<dbReference type="AlphaFoldDB" id="A0A918FL26"/>
<dbReference type="InterPro" id="IPR011037">
    <property type="entry name" value="Pyrv_Knase-like_insert_dom_sf"/>
</dbReference>
<sequence length="283" mass="30121">MSHTDVTGTVGALWRYPVKSLLGERIGRAEATDRGLAGDRRLALLDRETGKVASAKAPRRWSDLLRCTATTTPSGARITAPDGTTWESTDPDVHDGLSAYTGRPVTLTATPPPAATLDRSRPEEVLGEGAEDDVTADVTADVVGFAAAAPGTFFDFAPVHLITTATLARIAALSPRATVEPERYRPNLLITTADEGFTENHWLGKELTIGEHVTLHVIALTPRCAVPTLIHGDLPRDPDALRVPARHNRVPALPGRAPEACAGAYARVVRGGWIQEGDAVRLG</sequence>